<protein>
    <submittedName>
        <fullName evidence="1">Uncharacterized protein</fullName>
    </submittedName>
</protein>
<accession>A0A6C0KFA2</accession>
<evidence type="ECO:0000313" key="1">
    <source>
        <dbReference type="EMBL" id="QHU15360.1"/>
    </source>
</evidence>
<proteinExistence type="predicted"/>
<reference evidence="1" key="1">
    <citation type="journal article" date="2020" name="Nature">
        <title>Giant virus diversity and host interactions through global metagenomics.</title>
        <authorList>
            <person name="Schulz F."/>
            <person name="Roux S."/>
            <person name="Paez-Espino D."/>
            <person name="Jungbluth S."/>
            <person name="Walsh D.A."/>
            <person name="Denef V.J."/>
            <person name="McMahon K.D."/>
            <person name="Konstantinidis K.T."/>
            <person name="Eloe-Fadrosh E.A."/>
            <person name="Kyrpides N.C."/>
            <person name="Woyke T."/>
        </authorList>
    </citation>
    <scope>NUCLEOTIDE SEQUENCE</scope>
    <source>
        <strain evidence="1">GVMAG-S-1103017-68</strain>
    </source>
</reference>
<dbReference type="AlphaFoldDB" id="A0A6C0KFA2"/>
<sequence>MPTRIQLTKFDVASCKPYTTNILIGKRGSGKSVLLRDIMYNHRSFHDIGICCTPTMETASMFREFVPESLIYNDYNGAALQKIVVQQRMRQEAGKHVDRIFIVLDDCGYEKNMFSSKNTAMRDIFMNGRHYKITLYICLQYCVDIPPAMRANTDYVYALREPVTGNQKRLHDFFFGIVDTFANFKKIFNAATTNYECLVTANTGTSSNAMEDCLFWYKAKAQLPRFRLCNERYWRLHQIYYRTNSEMRERQALNGANSAPTEGKIEIVEKKS</sequence>
<name>A0A6C0KFA2_9ZZZZ</name>
<dbReference type="EMBL" id="MN740855">
    <property type="protein sequence ID" value="QHU15360.1"/>
    <property type="molecule type" value="Genomic_DNA"/>
</dbReference>
<dbReference type="SUPFAM" id="SSF52540">
    <property type="entry name" value="P-loop containing nucleoside triphosphate hydrolases"/>
    <property type="match status" value="1"/>
</dbReference>
<organism evidence="1">
    <name type="scientific">viral metagenome</name>
    <dbReference type="NCBI Taxonomy" id="1070528"/>
    <lineage>
        <taxon>unclassified sequences</taxon>
        <taxon>metagenomes</taxon>
        <taxon>organismal metagenomes</taxon>
    </lineage>
</organism>
<dbReference type="InterPro" id="IPR027417">
    <property type="entry name" value="P-loop_NTPase"/>
</dbReference>
<dbReference type="Gene3D" id="3.40.50.300">
    <property type="entry name" value="P-loop containing nucleotide triphosphate hydrolases"/>
    <property type="match status" value="1"/>
</dbReference>